<comment type="caution">
    <text evidence="2">The sequence shown here is derived from an EMBL/GenBank/DDBJ whole genome shotgun (WGS) entry which is preliminary data.</text>
</comment>
<accession>A0A258CPZ5</accession>
<name>A0A258CPZ5_CAUVI</name>
<evidence type="ECO:0000313" key="3">
    <source>
        <dbReference type="Proteomes" id="UP000215616"/>
    </source>
</evidence>
<protein>
    <recommendedName>
        <fullName evidence="4">XRE family transcriptional regulator</fullName>
    </recommendedName>
</protein>
<dbReference type="EMBL" id="NCDQ01000626">
    <property type="protein sequence ID" value="OYW97610.1"/>
    <property type="molecule type" value="Genomic_DNA"/>
</dbReference>
<sequence length="117" mass="12499">MPSPHLPSIAVRRALARLGSDLRDARLRRSLPADVVASRAFTTRPTLRRIEAGDPGVGIGIYAAVLQAMGLLDGLAAVADPANDPTGQRLSAEALPERARIKRRKPRSESTRPDSNG</sequence>
<dbReference type="Gene3D" id="1.10.260.40">
    <property type="entry name" value="lambda repressor-like DNA-binding domains"/>
    <property type="match status" value="1"/>
</dbReference>
<reference evidence="2 3" key="1">
    <citation type="submission" date="2017-03" db="EMBL/GenBank/DDBJ databases">
        <title>Lifting the veil on microbial sulfur biogeochemistry in mining wastewaters.</title>
        <authorList>
            <person name="Kantor R.S."/>
            <person name="Colenbrander Nelson T."/>
            <person name="Marshall S."/>
            <person name="Bennett D."/>
            <person name="Apte S."/>
            <person name="Camacho D."/>
            <person name="Thomas B.C."/>
            <person name="Warren L.A."/>
            <person name="Banfield J.F."/>
        </authorList>
    </citation>
    <scope>NUCLEOTIDE SEQUENCE [LARGE SCALE GENOMIC DNA]</scope>
    <source>
        <strain evidence="2">32-67-7</strain>
    </source>
</reference>
<evidence type="ECO:0000313" key="2">
    <source>
        <dbReference type="EMBL" id="OYW97610.1"/>
    </source>
</evidence>
<feature type="compositionally biased region" description="Basic and acidic residues" evidence="1">
    <location>
        <begin position="107"/>
        <end position="117"/>
    </location>
</feature>
<evidence type="ECO:0000256" key="1">
    <source>
        <dbReference type="SAM" id="MobiDB-lite"/>
    </source>
</evidence>
<feature type="region of interest" description="Disordered" evidence="1">
    <location>
        <begin position="80"/>
        <end position="117"/>
    </location>
</feature>
<evidence type="ECO:0008006" key="4">
    <source>
        <dbReference type="Google" id="ProtNLM"/>
    </source>
</evidence>
<dbReference type="GO" id="GO:0003677">
    <property type="term" value="F:DNA binding"/>
    <property type="evidence" value="ECO:0007669"/>
    <property type="project" value="InterPro"/>
</dbReference>
<organism evidence="2 3">
    <name type="scientific">Caulobacter vibrioides</name>
    <name type="common">Caulobacter crescentus</name>
    <dbReference type="NCBI Taxonomy" id="155892"/>
    <lineage>
        <taxon>Bacteria</taxon>
        <taxon>Pseudomonadati</taxon>
        <taxon>Pseudomonadota</taxon>
        <taxon>Alphaproteobacteria</taxon>
        <taxon>Caulobacterales</taxon>
        <taxon>Caulobacteraceae</taxon>
        <taxon>Caulobacter</taxon>
    </lineage>
</organism>
<dbReference type="SUPFAM" id="SSF47413">
    <property type="entry name" value="lambda repressor-like DNA-binding domains"/>
    <property type="match status" value="1"/>
</dbReference>
<dbReference type="InterPro" id="IPR010982">
    <property type="entry name" value="Lambda_DNA-bd_dom_sf"/>
</dbReference>
<proteinExistence type="predicted"/>
<gene>
    <name evidence="2" type="ORF">B7Z12_21340</name>
</gene>
<dbReference type="Proteomes" id="UP000215616">
    <property type="component" value="Unassembled WGS sequence"/>
</dbReference>
<dbReference type="AlphaFoldDB" id="A0A258CPZ5"/>